<evidence type="ECO:0000256" key="9">
    <source>
        <dbReference type="ARBA" id="ARBA00023136"/>
    </source>
</evidence>
<dbReference type="GO" id="GO:0008270">
    <property type="term" value="F:zinc ion binding"/>
    <property type="evidence" value="ECO:0007669"/>
    <property type="project" value="UniProtKB-KW"/>
</dbReference>
<feature type="domain" description="VHS" evidence="14">
    <location>
        <begin position="18"/>
        <end position="149"/>
    </location>
</feature>
<dbReference type="STRING" id="436907.A7TDL9"/>
<comment type="subcellular location">
    <subcellularLocation>
        <location evidence="1 10">Endosome membrane</location>
        <topology evidence="1 10">Peripheral membrane protein</topology>
        <orientation evidence="1 10">Cytoplasmic side</orientation>
    </subcellularLocation>
</comment>
<dbReference type="GO" id="GO:0010008">
    <property type="term" value="C:endosome membrane"/>
    <property type="evidence" value="ECO:0007669"/>
    <property type="project" value="UniProtKB-SubCell"/>
</dbReference>
<dbReference type="CDD" id="cd15760">
    <property type="entry name" value="FYVE_scVPS27p_like"/>
    <property type="match status" value="1"/>
</dbReference>
<dbReference type="SMART" id="SM00064">
    <property type="entry name" value="FYVE"/>
    <property type="match status" value="1"/>
</dbReference>
<dbReference type="InParanoid" id="A7TDL9"/>
<evidence type="ECO:0000256" key="11">
    <source>
        <dbReference type="PROSITE-ProRule" id="PRU00091"/>
    </source>
</evidence>
<dbReference type="PROSITE" id="PS50179">
    <property type="entry name" value="VHS"/>
    <property type="match status" value="1"/>
</dbReference>
<dbReference type="AlphaFoldDB" id="A7TDL9"/>
<evidence type="ECO:0000256" key="8">
    <source>
        <dbReference type="ARBA" id="ARBA00022833"/>
    </source>
</evidence>
<keyword evidence="4" id="KW-0479">Metal-binding</keyword>
<dbReference type="GO" id="GO:0070530">
    <property type="term" value="F:K63-linked polyubiquitin modification-dependent protein binding"/>
    <property type="evidence" value="ECO:0007669"/>
    <property type="project" value="EnsemblFungi"/>
</dbReference>
<dbReference type="PROSITE" id="PS50178">
    <property type="entry name" value="ZF_FYVE"/>
    <property type="match status" value="1"/>
</dbReference>
<evidence type="ECO:0000259" key="13">
    <source>
        <dbReference type="PROSITE" id="PS50178"/>
    </source>
</evidence>
<evidence type="ECO:0000313" key="16">
    <source>
        <dbReference type="Proteomes" id="UP000000267"/>
    </source>
</evidence>
<comment type="subunit">
    <text evidence="10">Component of the ESCRT-0 complex composed of HSE1 and VPS27.</text>
</comment>
<dbReference type="Pfam" id="PF00790">
    <property type="entry name" value="VHS"/>
    <property type="match status" value="1"/>
</dbReference>
<dbReference type="FunCoup" id="A7TDL9">
    <property type="interactions" value="139"/>
</dbReference>
<dbReference type="GO" id="GO:1904669">
    <property type="term" value="P:ATP export"/>
    <property type="evidence" value="ECO:0007669"/>
    <property type="project" value="EnsemblFungi"/>
</dbReference>
<dbReference type="EMBL" id="DS480378">
    <property type="protein sequence ID" value="EDO19489.1"/>
    <property type="molecule type" value="Genomic_DNA"/>
</dbReference>
<dbReference type="GO" id="GO:0006623">
    <property type="term" value="P:protein targeting to vacuole"/>
    <property type="evidence" value="ECO:0007669"/>
    <property type="project" value="EnsemblFungi"/>
</dbReference>
<evidence type="ECO:0000256" key="4">
    <source>
        <dbReference type="ARBA" id="ARBA00022723"/>
    </source>
</evidence>
<dbReference type="InterPro" id="IPR013083">
    <property type="entry name" value="Znf_RING/FYVE/PHD"/>
</dbReference>
<dbReference type="GO" id="GO:0043130">
    <property type="term" value="F:ubiquitin binding"/>
    <property type="evidence" value="ECO:0007669"/>
    <property type="project" value="EnsemblFungi"/>
</dbReference>
<dbReference type="GeneID" id="5547848"/>
<keyword evidence="16" id="KW-1185">Reference proteome</keyword>
<dbReference type="InterPro" id="IPR017073">
    <property type="entry name" value="HGS/VPS27"/>
</dbReference>
<dbReference type="OrthoDB" id="957735at2759"/>
<evidence type="ECO:0000256" key="1">
    <source>
        <dbReference type="ARBA" id="ARBA00004125"/>
    </source>
</evidence>
<dbReference type="InterPro" id="IPR003903">
    <property type="entry name" value="UIM_dom"/>
</dbReference>
<organism evidence="16">
    <name type="scientific">Vanderwaltozyma polyspora (strain ATCC 22028 / DSM 70294 / BCRC 21397 / CBS 2163 / NBRC 10782 / NRRL Y-8283 / UCD 57-17)</name>
    <name type="common">Kluyveromyces polysporus</name>
    <dbReference type="NCBI Taxonomy" id="436907"/>
    <lineage>
        <taxon>Eukaryota</taxon>
        <taxon>Fungi</taxon>
        <taxon>Dikarya</taxon>
        <taxon>Ascomycota</taxon>
        <taxon>Saccharomycotina</taxon>
        <taxon>Saccharomycetes</taxon>
        <taxon>Saccharomycetales</taxon>
        <taxon>Saccharomycetaceae</taxon>
        <taxon>Vanderwaltozyma</taxon>
    </lineage>
</organism>
<dbReference type="SUPFAM" id="SSF48464">
    <property type="entry name" value="ENTH/VHS domain"/>
    <property type="match status" value="1"/>
</dbReference>
<dbReference type="SMART" id="SM00726">
    <property type="entry name" value="UIM"/>
    <property type="match status" value="2"/>
</dbReference>
<dbReference type="Pfam" id="PF02809">
    <property type="entry name" value="UIM"/>
    <property type="match status" value="2"/>
</dbReference>
<dbReference type="Gene3D" id="3.30.40.10">
    <property type="entry name" value="Zinc/RING finger domain, C3HC4 (zinc finger)"/>
    <property type="match status" value="1"/>
</dbReference>
<dbReference type="InterPro" id="IPR049425">
    <property type="entry name" value="Vps27_GAT-like"/>
</dbReference>
<dbReference type="PANTHER" id="PTHR47794:SF1">
    <property type="entry name" value="VACUOLAR PROTEIN SORTING-ASSOCIATED PROTEIN 27"/>
    <property type="match status" value="1"/>
</dbReference>
<dbReference type="InterPro" id="IPR008942">
    <property type="entry name" value="ENTH_VHS"/>
</dbReference>
<dbReference type="GO" id="GO:0140504">
    <property type="term" value="P:microlipophagy"/>
    <property type="evidence" value="ECO:0007669"/>
    <property type="project" value="EnsemblFungi"/>
</dbReference>
<dbReference type="GO" id="GO:0005774">
    <property type="term" value="C:vacuolar membrane"/>
    <property type="evidence" value="ECO:0007669"/>
    <property type="project" value="EnsemblFungi"/>
</dbReference>
<dbReference type="GO" id="GO:0046982">
    <property type="term" value="F:protein heterodimerization activity"/>
    <property type="evidence" value="ECO:0007669"/>
    <property type="project" value="EnsemblFungi"/>
</dbReference>
<dbReference type="Gene3D" id="6.10.140.100">
    <property type="match status" value="1"/>
</dbReference>
<comment type="similarity">
    <text evidence="2 10">Belongs to the VPS27 family.</text>
</comment>
<name>A7TDL9_VANPO</name>
<dbReference type="GO" id="GO:0009306">
    <property type="term" value="P:protein secretion"/>
    <property type="evidence" value="ECO:0007669"/>
    <property type="project" value="EnsemblFungi"/>
</dbReference>
<dbReference type="OMA" id="HTWGGNT"/>
<dbReference type="Gene3D" id="1.20.5.1940">
    <property type="match status" value="1"/>
</dbReference>
<evidence type="ECO:0000313" key="15">
    <source>
        <dbReference type="EMBL" id="EDO19489.1"/>
    </source>
</evidence>
<reference evidence="15 16" key="1">
    <citation type="journal article" date="2007" name="Proc. Natl. Acad. Sci. U.S.A.">
        <title>Independent sorting-out of thousands of duplicated gene pairs in two yeast species descended from a whole-genome duplication.</title>
        <authorList>
            <person name="Scannell D.R."/>
            <person name="Frank A.C."/>
            <person name="Conant G.C."/>
            <person name="Byrne K.P."/>
            <person name="Woolfit M."/>
            <person name="Wolfe K.H."/>
        </authorList>
    </citation>
    <scope>NUCLEOTIDE SEQUENCE [LARGE SCALE GENOMIC DNA]</scope>
    <source>
        <strain evidence="16">ATCC 22028 / DSM 70294 / BCRC 21397 / CBS 2163 / NBRC 10782 / NRRL Y-8283 / UCD 57-17</strain>
    </source>
</reference>
<evidence type="ECO:0000256" key="10">
    <source>
        <dbReference type="PIRNR" id="PIRNR036956"/>
    </source>
</evidence>
<dbReference type="eggNOG" id="KOG1818">
    <property type="taxonomic scope" value="Eukaryota"/>
</dbReference>
<dbReference type="Pfam" id="PF21356">
    <property type="entry name" value="Vps27_GAT-like"/>
    <property type="match status" value="1"/>
</dbReference>
<evidence type="ECO:0000256" key="12">
    <source>
        <dbReference type="SAM" id="MobiDB-lite"/>
    </source>
</evidence>
<dbReference type="GO" id="GO:0045053">
    <property type="term" value="P:protein retention in Golgi apparatus"/>
    <property type="evidence" value="ECO:0007669"/>
    <property type="project" value="EnsemblFungi"/>
</dbReference>
<feature type="region of interest" description="Disordered" evidence="12">
    <location>
        <begin position="234"/>
        <end position="254"/>
    </location>
</feature>
<evidence type="ECO:0000256" key="3">
    <source>
        <dbReference type="ARBA" id="ARBA00017753"/>
    </source>
</evidence>
<dbReference type="Pfam" id="PF01363">
    <property type="entry name" value="FYVE"/>
    <property type="match status" value="1"/>
</dbReference>
<dbReference type="GO" id="GO:0043328">
    <property type="term" value="P:protein transport to vacuole involved in ubiquitin-dependent protein catabolic process via the multivesicular body sorting pathway"/>
    <property type="evidence" value="ECO:0007669"/>
    <property type="project" value="TreeGrafter"/>
</dbReference>
<dbReference type="Proteomes" id="UP000000267">
    <property type="component" value="Unassembled WGS sequence"/>
</dbReference>
<dbReference type="InterPro" id="IPR017455">
    <property type="entry name" value="Znf_FYVE-rel"/>
</dbReference>
<dbReference type="GO" id="GO:0036435">
    <property type="term" value="F:K48-linked polyubiquitin modification-dependent protein binding"/>
    <property type="evidence" value="ECO:0007669"/>
    <property type="project" value="EnsemblFungi"/>
</dbReference>
<dbReference type="InterPro" id="IPR000306">
    <property type="entry name" value="Znf_FYVE"/>
</dbReference>
<keyword evidence="5" id="KW-0677">Repeat</keyword>
<evidence type="ECO:0000256" key="7">
    <source>
        <dbReference type="ARBA" id="ARBA00022771"/>
    </source>
</evidence>
<keyword evidence="7 11" id="KW-0863">Zinc-finger</keyword>
<evidence type="ECO:0000256" key="2">
    <source>
        <dbReference type="ARBA" id="ARBA00008597"/>
    </source>
</evidence>
<dbReference type="GO" id="GO:1903319">
    <property type="term" value="P:positive regulation of protein maturation"/>
    <property type="evidence" value="ECO:0007669"/>
    <property type="project" value="EnsemblFungi"/>
</dbReference>
<dbReference type="PIRSF" id="PIRSF036956">
    <property type="entry name" value="Hrs_Vps27"/>
    <property type="match status" value="1"/>
</dbReference>
<keyword evidence="9 10" id="KW-0472">Membrane</keyword>
<dbReference type="GO" id="GO:0006995">
    <property type="term" value="P:cellular response to nitrogen starvation"/>
    <property type="evidence" value="ECO:0007669"/>
    <property type="project" value="EnsemblFungi"/>
</dbReference>
<dbReference type="GO" id="GO:0019904">
    <property type="term" value="F:protein domain specific binding"/>
    <property type="evidence" value="ECO:0007669"/>
    <property type="project" value="EnsemblFungi"/>
</dbReference>
<dbReference type="PANTHER" id="PTHR47794">
    <property type="entry name" value="VACUOLAR PROTEIN SORTING-ASSOCIATED PROTEIN 27"/>
    <property type="match status" value="1"/>
</dbReference>
<evidence type="ECO:0000259" key="14">
    <source>
        <dbReference type="PROSITE" id="PS50179"/>
    </source>
</evidence>
<keyword evidence="8" id="KW-0862">Zinc</keyword>
<dbReference type="PhylomeDB" id="A7TDL9"/>
<dbReference type="SMART" id="SM00288">
    <property type="entry name" value="VHS"/>
    <property type="match status" value="1"/>
</dbReference>
<dbReference type="PROSITE" id="PS50330">
    <property type="entry name" value="UIM"/>
    <property type="match status" value="2"/>
</dbReference>
<keyword evidence="6 10" id="KW-0967">Endosome</keyword>
<feature type="domain" description="FYVE-type" evidence="13">
    <location>
        <begin position="170"/>
        <end position="230"/>
    </location>
</feature>
<dbReference type="RefSeq" id="XP_001647347.1">
    <property type="nucleotide sequence ID" value="XM_001647297.1"/>
</dbReference>
<protein>
    <recommendedName>
        <fullName evidence="3 10">Vacuolar protein sorting-associated protein 27</fullName>
    </recommendedName>
</protein>
<dbReference type="GO" id="GO:0033565">
    <property type="term" value="C:ESCRT-0 complex"/>
    <property type="evidence" value="ECO:0007669"/>
    <property type="project" value="EnsemblFungi"/>
</dbReference>
<dbReference type="SUPFAM" id="SSF57903">
    <property type="entry name" value="FYVE/PHD zinc finger"/>
    <property type="match status" value="1"/>
</dbReference>
<dbReference type="CDD" id="cd16979">
    <property type="entry name" value="VHS_Vps27"/>
    <property type="match status" value="1"/>
</dbReference>
<evidence type="ECO:0000256" key="5">
    <source>
        <dbReference type="ARBA" id="ARBA00022737"/>
    </source>
</evidence>
<gene>
    <name evidence="15" type="ORF">Kpol_1018p17</name>
</gene>
<sequence length="614" mass="69799">MSNLSVSEFELLVQKATSESIPNGELDLPVALELSDTIRSKRISHKDGMRCLKKRIMSTQSNPNTQLSSWKLVDVCIKNGGISFIKEICSREFMDTMENTILKNNDNEEVKELVVRIVYGLYLAFKNDSQLNSVTKVYEKLVNRGIRFPEELDTSNSNLALFDSRTPAEWMDSDACMICSKKFSLLNRRHHCRSCGGIFCQDHSSNNIPLPDLGIYDSVRVCDNCYEDYDSKKSNVKKTKKKHRRKSSKYDSKYDEEEQLRKAIELSLRESSKTEPIIPHIPEPTVVLPQVGEDENDPELKAAIAASLKEAEKEKIRRESVFNQQNQQQGQQHYQQLPELQNYQPQVPQGFDLTSNEENDIYLFASLVEKMKSKTPFEILEDTQLQSLYQKVIRSRPKLNSSLNDTVQKYNNLIEMNGKISDIMNIYDQLLEKQLNAININQQFSIKQTPSDPYAYYQQVPQQGQRTVAAAAPMGNPNNYVTQTQSPTVVKPQPAINSLDGLVINNNINSDAQPVASEPPYPIEEESLTENMTERRAMISTEQQQESPNQNRDMDKVEGAVKTDDVNTTKNVNITSFDFPTVPNTKTSEVADINASNAIIQESEPSREELLLEL</sequence>
<dbReference type="HOGENOM" id="CLU_011862_2_0_1"/>
<dbReference type="GO" id="GO:0032266">
    <property type="term" value="F:phosphatidylinositol-3-phosphate binding"/>
    <property type="evidence" value="ECO:0007669"/>
    <property type="project" value="EnsemblFungi"/>
</dbReference>
<comment type="function">
    <text evidence="10">Component of the ESCRT-0 complex which is the sorting receptor for ubiquitinated cargo proteins at the multivesicular body (MVB) and recruits ESCRT-I to the MVB outer membrane.</text>
</comment>
<dbReference type="CDD" id="cd21385">
    <property type="entry name" value="GAT_Vps27"/>
    <property type="match status" value="1"/>
</dbReference>
<dbReference type="InterPro" id="IPR011011">
    <property type="entry name" value="Znf_FYVE_PHD"/>
</dbReference>
<dbReference type="Gene3D" id="1.25.40.90">
    <property type="match status" value="1"/>
</dbReference>
<evidence type="ECO:0000256" key="6">
    <source>
        <dbReference type="ARBA" id="ARBA00022753"/>
    </source>
</evidence>
<feature type="compositionally biased region" description="Basic residues" evidence="12">
    <location>
        <begin position="234"/>
        <end position="247"/>
    </location>
</feature>
<dbReference type="KEGG" id="vpo:Kpol_1018p17"/>
<accession>A7TDL9</accession>
<dbReference type="InterPro" id="IPR002014">
    <property type="entry name" value="VHS_dom"/>
</dbReference>
<proteinExistence type="inferred from homology"/>